<keyword evidence="2" id="KW-1185">Reference proteome</keyword>
<dbReference type="EMBL" id="CALNXI010000206">
    <property type="protein sequence ID" value="CAH3022098.1"/>
    <property type="molecule type" value="Genomic_DNA"/>
</dbReference>
<sequence length="315" mass="35549">MEARESKISEACLSIAQLVRLVTYTERELTDGRGGIVKTTFLWSSRLCCSYSPIWLINTITKLMESYYVLTDGRYNSTIRRRKGSLATYNTKKREPPVAVDTGLMVHAKTRKRELVDKLHNLENNPGETRKVTHICSDATTKTSISPLTEEYASVRPFVFPREKPEANVTFNDEMKALPVALDTNQSWLKHVSVVVEQSGDDESQATDVSWSVYHASKRSSHPQTDITFPLFREDSKSPAMVRHVIDVIRKAVEFLSPGQVPAIACDQPLYAITKLVQWNFPEFYGEPKLFAMFGGLHIESGAWKTLGDWLAESG</sequence>
<dbReference type="PANTHER" id="PTHR47018">
    <property type="entry name" value="CXC DOMAIN-CONTAINING PROTEIN-RELATED"/>
    <property type="match status" value="1"/>
</dbReference>
<evidence type="ECO:0000313" key="1">
    <source>
        <dbReference type="EMBL" id="CAH3022098.1"/>
    </source>
</evidence>
<gene>
    <name evidence="1" type="ORF">PEVE_00014137</name>
</gene>
<comment type="caution">
    <text evidence="1">The sequence shown here is derived from an EMBL/GenBank/DDBJ whole genome shotgun (WGS) entry which is preliminary data.</text>
</comment>
<name>A0ABN8LZD6_9CNID</name>
<organism evidence="1 2">
    <name type="scientific">Porites evermanni</name>
    <dbReference type="NCBI Taxonomy" id="104178"/>
    <lineage>
        <taxon>Eukaryota</taxon>
        <taxon>Metazoa</taxon>
        <taxon>Cnidaria</taxon>
        <taxon>Anthozoa</taxon>
        <taxon>Hexacorallia</taxon>
        <taxon>Scleractinia</taxon>
        <taxon>Fungiina</taxon>
        <taxon>Poritidae</taxon>
        <taxon>Porites</taxon>
    </lineage>
</organism>
<protein>
    <submittedName>
        <fullName evidence="1">Uncharacterized protein</fullName>
    </submittedName>
</protein>
<reference evidence="1 2" key="1">
    <citation type="submission" date="2022-05" db="EMBL/GenBank/DDBJ databases">
        <authorList>
            <consortium name="Genoscope - CEA"/>
            <person name="William W."/>
        </authorList>
    </citation>
    <scope>NUCLEOTIDE SEQUENCE [LARGE SCALE GENOMIC DNA]</scope>
</reference>
<dbReference type="Proteomes" id="UP001159427">
    <property type="component" value="Unassembled WGS sequence"/>
</dbReference>
<proteinExistence type="predicted"/>
<accession>A0ABN8LZD6</accession>
<evidence type="ECO:0000313" key="2">
    <source>
        <dbReference type="Proteomes" id="UP001159427"/>
    </source>
</evidence>